<evidence type="ECO:0000313" key="1">
    <source>
        <dbReference type="EMBL" id="MFF3337815.1"/>
    </source>
</evidence>
<organism evidence="1 2">
    <name type="scientific">Streptomyces flavidovirens</name>
    <dbReference type="NCBI Taxonomy" id="67298"/>
    <lineage>
        <taxon>Bacteria</taxon>
        <taxon>Bacillati</taxon>
        <taxon>Actinomycetota</taxon>
        <taxon>Actinomycetes</taxon>
        <taxon>Kitasatosporales</taxon>
        <taxon>Streptomycetaceae</taxon>
        <taxon>Streptomyces</taxon>
    </lineage>
</organism>
<protein>
    <submittedName>
        <fullName evidence="1">Uncharacterized protein</fullName>
    </submittedName>
</protein>
<proteinExistence type="predicted"/>
<reference evidence="1 2" key="1">
    <citation type="submission" date="2024-10" db="EMBL/GenBank/DDBJ databases">
        <title>The Natural Products Discovery Center: Release of the First 8490 Sequenced Strains for Exploring Actinobacteria Biosynthetic Diversity.</title>
        <authorList>
            <person name="Kalkreuter E."/>
            <person name="Kautsar S.A."/>
            <person name="Yang D."/>
            <person name="Bader C.D."/>
            <person name="Teijaro C.N."/>
            <person name="Fluegel L."/>
            <person name="Davis C.M."/>
            <person name="Simpson J.R."/>
            <person name="Lauterbach L."/>
            <person name="Steele A.D."/>
            <person name="Gui C."/>
            <person name="Meng S."/>
            <person name="Li G."/>
            <person name="Viehrig K."/>
            <person name="Ye F."/>
            <person name="Su P."/>
            <person name="Kiefer A.F."/>
            <person name="Nichols A."/>
            <person name="Cepeda A.J."/>
            <person name="Yan W."/>
            <person name="Fan B."/>
            <person name="Jiang Y."/>
            <person name="Adhikari A."/>
            <person name="Zheng C.-J."/>
            <person name="Schuster L."/>
            <person name="Cowan T.M."/>
            <person name="Smanski M.J."/>
            <person name="Chevrette M.G."/>
            <person name="De Carvalho L.P.S."/>
            <person name="Shen B."/>
        </authorList>
    </citation>
    <scope>NUCLEOTIDE SEQUENCE [LARGE SCALE GENOMIC DNA]</scope>
    <source>
        <strain evidence="1 2">NPDC003029</strain>
    </source>
</reference>
<gene>
    <name evidence="1" type="ORF">ACFYWW_03615</name>
</gene>
<accession>A0ABW6R8I7</accession>
<name>A0ABW6R8I7_9ACTN</name>
<comment type="caution">
    <text evidence="1">The sequence shown here is derived from an EMBL/GenBank/DDBJ whole genome shotgun (WGS) entry which is preliminary data.</text>
</comment>
<dbReference type="Proteomes" id="UP001601976">
    <property type="component" value="Unassembled WGS sequence"/>
</dbReference>
<sequence>MDENNDDNLHSVRITARGQKAAIEIDGQRVEPGALSGYTVGHHEGEPPQVVLYSGEYVETAFEGLARLAVADMPDPGPAAAVFLAAIDAEELERAALARPDLGTGPHSLTQAMLIQLGEWARGL</sequence>
<dbReference type="RefSeq" id="WP_387893670.1">
    <property type="nucleotide sequence ID" value="NZ_JBIAPK010000001.1"/>
</dbReference>
<evidence type="ECO:0000313" key="2">
    <source>
        <dbReference type="Proteomes" id="UP001601976"/>
    </source>
</evidence>
<keyword evidence="2" id="KW-1185">Reference proteome</keyword>
<dbReference type="EMBL" id="JBIAPK010000001">
    <property type="protein sequence ID" value="MFF3337815.1"/>
    <property type="molecule type" value="Genomic_DNA"/>
</dbReference>